<keyword evidence="3" id="KW-1185">Reference proteome</keyword>
<sequence length="323" mass="33505">MTVLSIGPPSGSHSLLPEPTSTSPGTAPEPSALFPVAGWNLTTVSGISPSSSAYPGSPCMVNMPFLTIPSKNPSTAPAFTADVTPSFDGFEPLTSSAAFNASSSVRKKMGKTLKSARRGIPQLVGRLSAPGDFDFLDLICIFVEEHELACLESEDLGAVFEGGELDGVDEGADEEDIQPRLTKTATSSSNAQLYCTTPLPIPSKSTLELQAQPSTSSPASTLLPVSSASSAPHVSAFLGSLSHSPASVLMSTARADAEPAQTAGNKYKNGQKHEKQRAKRAKDRVTQEGPSAATLSHVLSPETAVEVELDAVRSVSRGVAGRV</sequence>
<reference evidence="2" key="1">
    <citation type="journal article" date="2019" name="Environ. Microbiol.">
        <title>Fungal ecological strategies reflected in gene transcription - a case study of two litter decomposers.</title>
        <authorList>
            <person name="Barbi F."/>
            <person name="Kohler A."/>
            <person name="Barry K."/>
            <person name="Baskaran P."/>
            <person name="Daum C."/>
            <person name="Fauchery L."/>
            <person name="Ihrmark K."/>
            <person name="Kuo A."/>
            <person name="LaButti K."/>
            <person name="Lipzen A."/>
            <person name="Morin E."/>
            <person name="Grigoriev I.V."/>
            <person name="Henrissat B."/>
            <person name="Lindahl B."/>
            <person name="Martin F."/>
        </authorList>
    </citation>
    <scope>NUCLEOTIDE SEQUENCE</scope>
    <source>
        <strain evidence="2">JB14</strain>
    </source>
</reference>
<feature type="region of interest" description="Disordered" evidence="1">
    <location>
        <begin position="1"/>
        <end position="31"/>
    </location>
</feature>
<name>A0A6A4GTT3_9AGAR</name>
<dbReference type="AlphaFoldDB" id="A0A6A4GTT3"/>
<gene>
    <name evidence="2" type="ORF">BT96DRAFT_1025184</name>
</gene>
<evidence type="ECO:0000256" key="1">
    <source>
        <dbReference type="SAM" id="MobiDB-lite"/>
    </source>
</evidence>
<protein>
    <submittedName>
        <fullName evidence="2">Uncharacterized protein</fullName>
    </submittedName>
</protein>
<feature type="region of interest" description="Disordered" evidence="1">
    <location>
        <begin position="255"/>
        <end position="297"/>
    </location>
</feature>
<dbReference type="EMBL" id="ML769712">
    <property type="protein sequence ID" value="KAE9389108.1"/>
    <property type="molecule type" value="Genomic_DNA"/>
</dbReference>
<organism evidence="2 3">
    <name type="scientific">Gymnopus androsaceus JB14</name>
    <dbReference type="NCBI Taxonomy" id="1447944"/>
    <lineage>
        <taxon>Eukaryota</taxon>
        <taxon>Fungi</taxon>
        <taxon>Dikarya</taxon>
        <taxon>Basidiomycota</taxon>
        <taxon>Agaricomycotina</taxon>
        <taxon>Agaricomycetes</taxon>
        <taxon>Agaricomycetidae</taxon>
        <taxon>Agaricales</taxon>
        <taxon>Marasmiineae</taxon>
        <taxon>Omphalotaceae</taxon>
        <taxon>Gymnopus</taxon>
    </lineage>
</organism>
<dbReference type="Proteomes" id="UP000799118">
    <property type="component" value="Unassembled WGS sequence"/>
</dbReference>
<proteinExistence type="predicted"/>
<evidence type="ECO:0000313" key="3">
    <source>
        <dbReference type="Proteomes" id="UP000799118"/>
    </source>
</evidence>
<accession>A0A6A4GTT3</accession>
<evidence type="ECO:0000313" key="2">
    <source>
        <dbReference type="EMBL" id="KAE9389108.1"/>
    </source>
</evidence>